<keyword evidence="5" id="KW-0472">Membrane</keyword>
<keyword evidence="3 8" id="KW-0732">Signal</keyword>
<sequence length="126" mass="13939">LFMSFFPHLAIAFLFHEAVAEGGTINLTCIYDGLINNIQWYRQYQRSRPEFLLYIMEGGSVHQTVSGFSAHTDQTKKSVDLESSGFNDSAVYCCAVNYSFVVAGSLQFLQGTGISHPSSCIHKCLG</sequence>
<dbReference type="PROSITE" id="PS50835">
    <property type="entry name" value="IG_LIKE"/>
    <property type="match status" value="1"/>
</dbReference>
<dbReference type="InterPro" id="IPR013783">
    <property type="entry name" value="Ig-like_fold"/>
</dbReference>
<accession>A0A3B4F841</accession>
<dbReference type="SMART" id="SM00406">
    <property type="entry name" value="IGv"/>
    <property type="match status" value="1"/>
</dbReference>
<dbReference type="GO" id="GO:0002376">
    <property type="term" value="P:immune system process"/>
    <property type="evidence" value="ECO:0007669"/>
    <property type="project" value="UniProtKB-KW"/>
</dbReference>
<comment type="subcellular location">
    <subcellularLocation>
        <location evidence="1">Cell membrane</location>
    </subcellularLocation>
</comment>
<dbReference type="Pfam" id="PF07686">
    <property type="entry name" value="V-set"/>
    <property type="match status" value="1"/>
</dbReference>
<dbReference type="InterPro" id="IPR013106">
    <property type="entry name" value="Ig_V-set"/>
</dbReference>
<feature type="domain" description="Ig-like" evidence="9">
    <location>
        <begin position="7"/>
        <end position="99"/>
    </location>
</feature>
<name>A0A3B4F841_9CICH</name>
<evidence type="ECO:0000256" key="8">
    <source>
        <dbReference type="SAM" id="SignalP"/>
    </source>
</evidence>
<evidence type="ECO:0000259" key="9">
    <source>
        <dbReference type="PROSITE" id="PS50835"/>
    </source>
</evidence>
<protein>
    <recommendedName>
        <fullName evidence="9">Ig-like domain-containing protein</fullName>
    </recommendedName>
</protein>
<dbReference type="GO" id="GO:0005886">
    <property type="term" value="C:plasma membrane"/>
    <property type="evidence" value="ECO:0007669"/>
    <property type="project" value="UniProtKB-SubCell"/>
</dbReference>
<dbReference type="PANTHER" id="PTHR19433">
    <property type="entry name" value="T-CELL RECEPTOR ALPHA CHAIN V REGION-RELATED"/>
    <property type="match status" value="1"/>
</dbReference>
<dbReference type="STRING" id="303518.ENSPNYP00000006697"/>
<feature type="signal peptide" evidence="8">
    <location>
        <begin position="1"/>
        <end position="22"/>
    </location>
</feature>
<dbReference type="Ensembl" id="ENSPNYT00000006863.1">
    <property type="protein sequence ID" value="ENSPNYP00000006697.1"/>
    <property type="gene ID" value="ENSPNYG00000005167.1"/>
</dbReference>
<dbReference type="GeneTree" id="ENSGT00940000177057"/>
<dbReference type="GO" id="GO:0009617">
    <property type="term" value="P:response to bacterium"/>
    <property type="evidence" value="ECO:0007669"/>
    <property type="project" value="TreeGrafter"/>
</dbReference>
<dbReference type="InterPro" id="IPR052051">
    <property type="entry name" value="TCR_complex_component"/>
</dbReference>
<evidence type="ECO:0000256" key="6">
    <source>
        <dbReference type="ARBA" id="ARBA00023157"/>
    </source>
</evidence>
<evidence type="ECO:0000256" key="4">
    <source>
        <dbReference type="ARBA" id="ARBA00022859"/>
    </source>
</evidence>
<evidence type="ECO:0000313" key="10">
    <source>
        <dbReference type="Ensembl" id="ENSPNYP00000006697.1"/>
    </source>
</evidence>
<proteinExistence type="predicted"/>
<evidence type="ECO:0000256" key="3">
    <source>
        <dbReference type="ARBA" id="ARBA00022729"/>
    </source>
</evidence>
<feature type="chain" id="PRO_5017224152" description="Ig-like domain-containing protein" evidence="8">
    <location>
        <begin position="23"/>
        <end position="126"/>
    </location>
</feature>
<keyword evidence="7" id="KW-0325">Glycoprotein</keyword>
<dbReference type="InterPro" id="IPR036179">
    <property type="entry name" value="Ig-like_dom_sf"/>
</dbReference>
<dbReference type="Gene3D" id="2.60.40.10">
    <property type="entry name" value="Immunoglobulins"/>
    <property type="match status" value="1"/>
</dbReference>
<evidence type="ECO:0000256" key="2">
    <source>
        <dbReference type="ARBA" id="ARBA00022475"/>
    </source>
</evidence>
<keyword evidence="4" id="KW-0391">Immunity</keyword>
<keyword evidence="6" id="KW-1015">Disulfide bond</keyword>
<evidence type="ECO:0000256" key="7">
    <source>
        <dbReference type="ARBA" id="ARBA00023180"/>
    </source>
</evidence>
<dbReference type="InterPro" id="IPR007110">
    <property type="entry name" value="Ig-like_dom"/>
</dbReference>
<keyword evidence="2" id="KW-1003">Cell membrane</keyword>
<dbReference type="AlphaFoldDB" id="A0A3B4F841"/>
<organism evidence="10">
    <name type="scientific">Pundamilia nyererei</name>
    <dbReference type="NCBI Taxonomy" id="303518"/>
    <lineage>
        <taxon>Eukaryota</taxon>
        <taxon>Metazoa</taxon>
        <taxon>Chordata</taxon>
        <taxon>Craniata</taxon>
        <taxon>Vertebrata</taxon>
        <taxon>Euteleostomi</taxon>
        <taxon>Actinopterygii</taxon>
        <taxon>Neopterygii</taxon>
        <taxon>Teleostei</taxon>
        <taxon>Neoteleostei</taxon>
        <taxon>Acanthomorphata</taxon>
        <taxon>Ovalentaria</taxon>
        <taxon>Cichlomorphae</taxon>
        <taxon>Cichliformes</taxon>
        <taxon>Cichlidae</taxon>
        <taxon>African cichlids</taxon>
        <taxon>Pseudocrenilabrinae</taxon>
        <taxon>Haplochromini</taxon>
        <taxon>Pundamilia</taxon>
    </lineage>
</organism>
<dbReference type="SUPFAM" id="SSF48726">
    <property type="entry name" value="Immunoglobulin"/>
    <property type="match status" value="1"/>
</dbReference>
<reference evidence="10" key="1">
    <citation type="submission" date="2023-09" db="UniProtKB">
        <authorList>
            <consortium name="Ensembl"/>
        </authorList>
    </citation>
    <scope>IDENTIFICATION</scope>
</reference>
<evidence type="ECO:0000256" key="5">
    <source>
        <dbReference type="ARBA" id="ARBA00023136"/>
    </source>
</evidence>
<evidence type="ECO:0000256" key="1">
    <source>
        <dbReference type="ARBA" id="ARBA00004236"/>
    </source>
</evidence>